<dbReference type="VEuPathDB" id="AmoebaDB:ACA1_133010"/>
<feature type="non-terminal residue" evidence="7">
    <location>
        <position position="551"/>
    </location>
</feature>
<keyword evidence="2 4" id="KW-0378">Hydrolase</keyword>
<dbReference type="InterPro" id="IPR017853">
    <property type="entry name" value="GH"/>
</dbReference>
<dbReference type="GO" id="GO:0009251">
    <property type="term" value="P:glucan catabolic process"/>
    <property type="evidence" value="ECO:0007669"/>
    <property type="project" value="TreeGrafter"/>
</dbReference>
<dbReference type="PANTHER" id="PTHR34142">
    <property type="entry name" value="ENDO-BETA-1,4-GLUCANASE A"/>
    <property type="match status" value="1"/>
</dbReference>
<name>L8GVL4_ACACF</name>
<comment type="similarity">
    <text evidence="1 4">Belongs to the glycosyl hydrolase 5 (cellulase A) family.</text>
</comment>
<dbReference type="GO" id="GO:0004553">
    <property type="term" value="F:hydrolase activity, hydrolyzing O-glycosyl compounds"/>
    <property type="evidence" value="ECO:0007669"/>
    <property type="project" value="InterPro"/>
</dbReference>
<evidence type="ECO:0000313" key="8">
    <source>
        <dbReference type="Proteomes" id="UP000011083"/>
    </source>
</evidence>
<evidence type="ECO:0000259" key="6">
    <source>
        <dbReference type="Pfam" id="PF00150"/>
    </source>
</evidence>
<evidence type="ECO:0000313" key="7">
    <source>
        <dbReference type="EMBL" id="ELR17055.1"/>
    </source>
</evidence>
<dbReference type="Proteomes" id="UP000011083">
    <property type="component" value="Unassembled WGS sequence"/>
</dbReference>
<feature type="region of interest" description="Disordered" evidence="5">
    <location>
        <begin position="119"/>
        <end position="165"/>
    </location>
</feature>
<dbReference type="OrthoDB" id="5823761at2759"/>
<keyword evidence="8" id="KW-1185">Reference proteome</keyword>
<sequence length="551" mass="60791">MHQYFDGQGGQTVCQPNWFPFPPKWNVDYYFGLVTTWARNNGVKIFLGEFGINDSDPCLALLNRLMTFLTANADVWYGWTWWAAGPWWAQDYVYLLEPKANSSDRNRLMATLRNYFPKASATPSPSTSRLPPSPSASTSRVPPSPSATTSRVPPSPSSTPAASGSGPKYYGVNQAALGWGSSALPGTAGTNFPLISNASLDYFAAKGMNTIRVSIIWERLQPTLYGDFDWTYANYLINSVNYITNVRGMYCVIDHRYRGQLLGTSAVPIYTITNVWYRLAGVFKNNQRVIFGTMNEPYGVSYEEALRGANAAISGIRGVGATQPITISGSDFSAVNSWVGTNSQWMGPANITDPLNNYMYEGRAKRDMTRDMTGWDIRAEGASPLGHATEHSRHVEIGFADRLAALAVEELLALHWMQEKLSRTLVEKFSPLLALDEPMPTQLDRAKVEGEENEEEEQDRLLAVGELLGRFVAFCAEGGVDGMATILRAHVDALLPLPVGSTGVHARARNQTLVAGTICFLLHHRTSSCATVQSWLQANQSRVDQFLRRAS</sequence>
<organism evidence="7 8">
    <name type="scientific">Acanthamoeba castellanii (strain ATCC 30010 / Neff)</name>
    <dbReference type="NCBI Taxonomy" id="1257118"/>
    <lineage>
        <taxon>Eukaryota</taxon>
        <taxon>Amoebozoa</taxon>
        <taxon>Discosea</taxon>
        <taxon>Longamoebia</taxon>
        <taxon>Centramoebida</taxon>
        <taxon>Acanthamoebidae</taxon>
        <taxon>Acanthamoeba</taxon>
    </lineage>
</organism>
<protein>
    <submittedName>
        <fullName evidence="7">Cellulase (Glycosyl hydrolase family 5) subfamily protein</fullName>
    </submittedName>
</protein>
<dbReference type="PROSITE" id="PS00659">
    <property type="entry name" value="GLYCOSYL_HYDROL_F5"/>
    <property type="match status" value="1"/>
</dbReference>
<dbReference type="RefSeq" id="XP_004339068.1">
    <property type="nucleotide sequence ID" value="XM_004339020.1"/>
</dbReference>
<evidence type="ECO:0000256" key="4">
    <source>
        <dbReference type="RuleBase" id="RU361153"/>
    </source>
</evidence>
<dbReference type="Gene3D" id="3.20.20.80">
    <property type="entry name" value="Glycosidases"/>
    <property type="match status" value="2"/>
</dbReference>
<dbReference type="Pfam" id="PF00150">
    <property type="entry name" value="Cellulase"/>
    <property type="match status" value="2"/>
</dbReference>
<evidence type="ECO:0000256" key="2">
    <source>
        <dbReference type="ARBA" id="ARBA00022801"/>
    </source>
</evidence>
<accession>L8GVL4</accession>
<dbReference type="AlphaFoldDB" id="L8GVL4"/>
<dbReference type="SUPFAM" id="SSF51445">
    <property type="entry name" value="(Trans)glycosidases"/>
    <property type="match status" value="2"/>
</dbReference>
<feature type="domain" description="Glycoside hydrolase family 5" evidence="6">
    <location>
        <begin position="1"/>
        <end position="84"/>
    </location>
</feature>
<dbReference type="GeneID" id="14917775"/>
<gene>
    <name evidence="7" type="ORF">ACA1_133010</name>
</gene>
<proteinExistence type="inferred from homology"/>
<evidence type="ECO:0000256" key="3">
    <source>
        <dbReference type="ARBA" id="ARBA00023295"/>
    </source>
</evidence>
<feature type="domain" description="Glycoside hydrolase family 5" evidence="6">
    <location>
        <begin position="189"/>
        <end position="360"/>
    </location>
</feature>
<dbReference type="InterPro" id="IPR001547">
    <property type="entry name" value="Glyco_hydro_5"/>
</dbReference>
<dbReference type="KEGG" id="acan:ACA1_133010"/>
<dbReference type="InterPro" id="IPR018087">
    <property type="entry name" value="Glyco_hydro_5_CS"/>
</dbReference>
<reference evidence="7 8" key="1">
    <citation type="journal article" date="2013" name="Genome Biol.">
        <title>Genome of Acanthamoeba castellanii highlights extensive lateral gene transfer and early evolution of tyrosine kinase signaling.</title>
        <authorList>
            <person name="Clarke M."/>
            <person name="Lohan A.J."/>
            <person name="Liu B."/>
            <person name="Lagkouvardos I."/>
            <person name="Roy S."/>
            <person name="Zafar N."/>
            <person name="Bertelli C."/>
            <person name="Schilde C."/>
            <person name="Kianianmomeni A."/>
            <person name="Burglin T.R."/>
            <person name="Frech C."/>
            <person name="Turcotte B."/>
            <person name="Kopec K.O."/>
            <person name="Synnott J.M."/>
            <person name="Choo C."/>
            <person name="Paponov I."/>
            <person name="Finkler A."/>
            <person name="Soon Heng Tan C."/>
            <person name="Hutchins A.P."/>
            <person name="Weinmeier T."/>
            <person name="Rattei T."/>
            <person name="Chu J.S."/>
            <person name="Gimenez G."/>
            <person name="Irimia M."/>
            <person name="Rigden D.J."/>
            <person name="Fitzpatrick D.A."/>
            <person name="Lorenzo-Morales J."/>
            <person name="Bateman A."/>
            <person name="Chiu C.H."/>
            <person name="Tang P."/>
            <person name="Hegemann P."/>
            <person name="Fromm H."/>
            <person name="Raoult D."/>
            <person name="Greub G."/>
            <person name="Miranda-Saavedra D."/>
            <person name="Chen N."/>
            <person name="Nash P."/>
            <person name="Ginger M.L."/>
            <person name="Horn M."/>
            <person name="Schaap P."/>
            <person name="Caler L."/>
            <person name="Loftus B."/>
        </authorList>
    </citation>
    <scope>NUCLEOTIDE SEQUENCE [LARGE SCALE GENOMIC DNA]</scope>
    <source>
        <strain evidence="7 8">Neff</strain>
    </source>
</reference>
<dbReference type="PANTHER" id="PTHR34142:SF1">
    <property type="entry name" value="GLYCOSIDE HYDROLASE FAMILY 5 DOMAIN-CONTAINING PROTEIN"/>
    <property type="match status" value="1"/>
</dbReference>
<evidence type="ECO:0000256" key="1">
    <source>
        <dbReference type="ARBA" id="ARBA00005641"/>
    </source>
</evidence>
<keyword evidence="3 4" id="KW-0326">Glycosidase</keyword>
<evidence type="ECO:0000256" key="5">
    <source>
        <dbReference type="SAM" id="MobiDB-lite"/>
    </source>
</evidence>
<dbReference type="EMBL" id="KB007975">
    <property type="protein sequence ID" value="ELR17055.1"/>
    <property type="molecule type" value="Genomic_DNA"/>
</dbReference>